<evidence type="ECO:0000259" key="1">
    <source>
        <dbReference type="Pfam" id="PF11575"/>
    </source>
</evidence>
<evidence type="ECO:0000313" key="3">
    <source>
        <dbReference type="Proteomes" id="UP000185696"/>
    </source>
</evidence>
<gene>
    <name evidence="2" type="ORF">BLA60_26175</name>
</gene>
<dbReference type="Proteomes" id="UP000185696">
    <property type="component" value="Unassembled WGS sequence"/>
</dbReference>
<evidence type="ECO:0000313" key="2">
    <source>
        <dbReference type="EMBL" id="OLF07862.1"/>
    </source>
</evidence>
<proteinExistence type="predicted"/>
<keyword evidence="3" id="KW-1185">Reference proteome</keyword>
<dbReference type="AlphaFoldDB" id="A0A7Z0WJF1"/>
<sequence length="240" mass="26316">MSLTVGEPPDSHDWVNCGSLLSDVTRFGQWRASLGDWLVDQYGEAPERTTAGYVMTWYLGVPGYTAALLFHHERRVPSLRPEQLAFRMARPRPHPESIALLDKRFVCLPDDPAAGTPDATVVPDERALASVLRGRFIAHAARFVSMFAPTVRFGRRTLWAAATDALDDSMLLVGRYGGDEGAGVVDGSLVLPGRVAPFTAGSTMRAEGAGWTRRRESCCFHYLLERGKGPCSTCPRVLPK</sequence>
<feature type="domain" description="Ferric siderophore reductase C-terminal" evidence="1">
    <location>
        <begin position="215"/>
        <end position="236"/>
    </location>
</feature>
<reference evidence="2 3" key="1">
    <citation type="submission" date="2016-12" db="EMBL/GenBank/DDBJ databases">
        <title>The draft genome sequence of Actinophytocola xinjiangensis.</title>
        <authorList>
            <person name="Wang W."/>
            <person name="Yuan L."/>
        </authorList>
    </citation>
    <scope>NUCLEOTIDE SEQUENCE [LARGE SCALE GENOMIC DNA]</scope>
    <source>
        <strain evidence="2 3">CGMCC 4.4663</strain>
    </source>
</reference>
<dbReference type="EMBL" id="MSIF01000014">
    <property type="protein sequence ID" value="OLF07862.1"/>
    <property type="molecule type" value="Genomic_DNA"/>
</dbReference>
<dbReference type="Pfam" id="PF11575">
    <property type="entry name" value="FhuF_C"/>
    <property type="match status" value="1"/>
</dbReference>
<comment type="caution">
    <text evidence="2">The sequence shown here is derived from an EMBL/GenBank/DDBJ whole genome shotgun (WGS) entry which is preliminary data.</text>
</comment>
<name>A0A7Z0WJF1_9PSEU</name>
<organism evidence="2 3">
    <name type="scientific">Actinophytocola xinjiangensis</name>
    <dbReference type="NCBI Taxonomy" id="485602"/>
    <lineage>
        <taxon>Bacteria</taxon>
        <taxon>Bacillati</taxon>
        <taxon>Actinomycetota</taxon>
        <taxon>Actinomycetes</taxon>
        <taxon>Pseudonocardiales</taxon>
        <taxon>Pseudonocardiaceae</taxon>
    </lineage>
</organism>
<protein>
    <submittedName>
        <fullName evidence="2">Iron-sulfur protein</fullName>
    </submittedName>
</protein>
<dbReference type="OrthoDB" id="4856898at2"/>
<dbReference type="GO" id="GO:0051537">
    <property type="term" value="F:2 iron, 2 sulfur cluster binding"/>
    <property type="evidence" value="ECO:0007669"/>
    <property type="project" value="InterPro"/>
</dbReference>
<dbReference type="RefSeq" id="WP_075135699.1">
    <property type="nucleotide sequence ID" value="NZ_MSIF01000014.1"/>
</dbReference>
<accession>A0A7Z0WJF1</accession>
<dbReference type="InterPro" id="IPR024726">
    <property type="entry name" value="FhuF_C"/>
</dbReference>